<reference evidence="2 3" key="1">
    <citation type="submission" date="2015-05" db="EMBL/GenBank/DDBJ databases">
        <authorList>
            <person name="Wang D.B."/>
            <person name="Wang M."/>
        </authorList>
    </citation>
    <scope>NUCLEOTIDE SEQUENCE [LARGE SCALE GENOMIC DNA]</scope>
    <source>
        <strain evidence="2">VL1</strain>
    </source>
</reference>
<evidence type="ECO:0000256" key="1">
    <source>
        <dbReference type="SAM" id="MobiDB-lite"/>
    </source>
</evidence>
<accession>A0A0G4MH52</accession>
<feature type="non-terminal residue" evidence="2">
    <location>
        <position position="120"/>
    </location>
</feature>
<feature type="compositionally biased region" description="Low complexity" evidence="1">
    <location>
        <begin position="82"/>
        <end position="97"/>
    </location>
</feature>
<dbReference type="Proteomes" id="UP000044602">
    <property type="component" value="Unassembled WGS sequence"/>
</dbReference>
<protein>
    <submittedName>
        <fullName evidence="2">Uncharacterized protein</fullName>
    </submittedName>
</protein>
<dbReference type="AlphaFoldDB" id="A0A0G4MH52"/>
<dbReference type="EMBL" id="CVQH01022524">
    <property type="protein sequence ID" value="CRK33270.1"/>
    <property type="molecule type" value="Genomic_DNA"/>
</dbReference>
<feature type="compositionally biased region" description="Low complexity" evidence="1">
    <location>
        <begin position="58"/>
        <end position="71"/>
    </location>
</feature>
<organism evidence="2 3">
    <name type="scientific">Verticillium longisporum</name>
    <name type="common">Verticillium dahliae var. longisporum</name>
    <dbReference type="NCBI Taxonomy" id="100787"/>
    <lineage>
        <taxon>Eukaryota</taxon>
        <taxon>Fungi</taxon>
        <taxon>Dikarya</taxon>
        <taxon>Ascomycota</taxon>
        <taxon>Pezizomycotina</taxon>
        <taxon>Sordariomycetes</taxon>
        <taxon>Hypocreomycetidae</taxon>
        <taxon>Glomerellales</taxon>
        <taxon>Plectosphaerellaceae</taxon>
        <taxon>Verticillium</taxon>
    </lineage>
</organism>
<feature type="region of interest" description="Disordered" evidence="1">
    <location>
        <begin position="45"/>
        <end position="120"/>
    </location>
</feature>
<proteinExistence type="predicted"/>
<gene>
    <name evidence="2" type="ORF">BN1708_019240</name>
</gene>
<feature type="region of interest" description="Disordered" evidence="1">
    <location>
        <begin position="1"/>
        <end position="32"/>
    </location>
</feature>
<evidence type="ECO:0000313" key="2">
    <source>
        <dbReference type="EMBL" id="CRK33270.1"/>
    </source>
</evidence>
<sequence length="120" mass="13066">MSAERNARPPTSSGLRRISAASCAPTRTRTTEAERRFARLWVCAASTPSQTRRRNTGSSMLPSSSSSEVGSWAPIRSFKYPTASRTTSRRAFSSTSRPPVAMHRASTCLRSCAPKTSRSP</sequence>
<keyword evidence="3" id="KW-1185">Reference proteome</keyword>
<evidence type="ECO:0000313" key="3">
    <source>
        <dbReference type="Proteomes" id="UP000044602"/>
    </source>
</evidence>
<name>A0A0G4MH52_VERLO</name>